<dbReference type="PRINTS" id="PR00773">
    <property type="entry name" value="GRPEPROTEIN"/>
</dbReference>
<evidence type="ECO:0000256" key="2">
    <source>
        <dbReference type="ARBA" id="ARBA00009054"/>
    </source>
</evidence>
<evidence type="ECO:0000256" key="1">
    <source>
        <dbReference type="ARBA" id="ARBA00004496"/>
    </source>
</evidence>
<gene>
    <name evidence="10" type="primary">grpE</name>
    <name evidence="14" type="ORF">PL11_009510</name>
</gene>
<dbReference type="EMBL" id="CP018906">
    <property type="protein sequence ID" value="AQW22142.1"/>
    <property type="molecule type" value="Genomic_DNA"/>
</dbReference>
<keyword evidence="6 10" id="KW-0143">Chaperone</keyword>
<dbReference type="SUPFAM" id="SSF51064">
    <property type="entry name" value="Head domain of nucleotide exchange factor GrpE"/>
    <property type="match status" value="1"/>
</dbReference>
<dbReference type="InterPro" id="IPR000740">
    <property type="entry name" value="GrpE"/>
</dbReference>
<evidence type="ECO:0000256" key="12">
    <source>
        <dbReference type="RuleBase" id="RU004478"/>
    </source>
</evidence>
<dbReference type="GO" id="GO:0006457">
    <property type="term" value="P:protein folding"/>
    <property type="evidence" value="ECO:0007669"/>
    <property type="project" value="InterPro"/>
</dbReference>
<feature type="region of interest" description="Disordered" evidence="13">
    <location>
        <begin position="1"/>
        <end position="56"/>
    </location>
</feature>
<dbReference type="KEGG" id="lcu:PL11_009510"/>
<dbReference type="GO" id="GO:0005737">
    <property type="term" value="C:cytoplasm"/>
    <property type="evidence" value="ECO:0007669"/>
    <property type="project" value="UniProtKB-SubCell"/>
</dbReference>
<protein>
    <recommendedName>
        <fullName evidence="8 10">Protein GrpE</fullName>
    </recommendedName>
    <alternativeName>
        <fullName evidence="9 10">HSP-70 cofactor</fullName>
    </alternativeName>
</protein>
<dbReference type="PANTHER" id="PTHR21237">
    <property type="entry name" value="GRPE PROTEIN"/>
    <property type="match status" value="1"/>
</dbReference>
<feature type="compositionally biased region" description="Basic and acidic residues" evidence="13">
    <location>
        <begin position="1"/>
        <end position="19"/>
    </location>
</feature>
<dbReference type="FunFam" id="2.30.22.10:FF:000001">
    <property type="entry name" value="Protein GrpE"/>
    <property type="match status" value="1"/>
</dbReference>
<keyword evidence="4 10" id="KW-0963">Cytoplasm</keyword>
<dbReference type="GO" id="GO:0051082">
    <property type="term" value="F:unfolded protein binding"/>
    <property type="evidence" value="ECO:0007669"/>
    <property type="project" value="TreeGrafter"/>
</dbReference>
<dbReference type="GO" id="GO:0042803">
    <property type="term" value="F:protein homodimerization activity"/>
    <property type="evidence" value="ECO:0007669"/>
    <property type="project" value="InterPro"/>
</dbReference>
<feature type="compositionally biased region" description="Basic and acidic residues" evidence="13">
    <location>
        <begin position="27"/>
        <end position="56"/>
    </location>
</feature>
<dbReference type="GO" id="GO:0000774">
    <property type="term" value="F:adenyl-nucleotide exchange factor activity"/>
    <property type="evidence" value="ECO:0007669"/>
    <property type="project" value="InterPro"/>
</dbReference>
<evidence type="ECO:0000256" key="4">
    <source>
        <dbReference type="ARBA" id="ARBA00022490"/>
    </source>
</evidence>
<dbReference type="InterPro" id="IPR009012">
    <property type="entry name" value="GrpE_head"/>
</dbReference>
<comment type="similarity">
    <text evidence="2 10 12">Belongs to the GrpE family.</text>
</comment>
<dbReference type="NCBIfam" id="NF010759">
    <property type="entry name" value="PRK14162.1"/>
    <property type="match status" value="1"/>
</dbReference>
<evidence type="ECO:0000256" key="8">
    <source>
        <dbReference type="ARBA" id="ARBA00072274"/>
    </source>
</evidence>
<dbReference type="Proteomes" id="UP000030361">
    <property type="component" value="Chromosome"/>
</dbReference>
<dbReference type="InterPro" id="IPR013805">
    <property type="entry name" value="GrpE_CC"/>
</dbReference>
<dbReference type="Pfam" id="PF01025">
    <property type="entry name" value="GrpE"/>
    <property type="match status" value="1"/>
</dbReference>
<dbReference type="AlphaFoldDB" id="A0A1S6QKI9"/>
<dbReference type="NCBIfam" id="NF010738">
    <property type="entry name" value="PRK14140.1"/>
    <property type="match status" value="1"/>
</dbReference>
<evidence type="ECO:0000256" key="11">
    <source>
        <dbReference type="RuleBase" id="RU000639"/>
    </source>
</evidence>
<dbReference type="Gene3D" id="3.90.20.20">
    <property type="match status" value="1"/>
</dbReference>
<comment type="subunit">
    <text evidence="3 10">Homodimer.</text>
</comment>
<dbReference type="HAMAP" id="MF_01151">
    <property type="entry name" value="GrpE"/>
    <property type="match status" value="1"/>
</dbReference>
<dbReference type="GO" id="GO:0051087">
    <property type="term" value="F:protein-folding chaperone binding"/>
    <property type="evidence" value="ECO:0007669"/>
    <property type="project" value="InterPro"/>
</dbReference>
<comment type="function">
    <text evidence="7 10 11">Participates actively in the response to hyperosmotic and heat shock by preventing the aggregation of stress-denatured proteins, in association with DnaK and GrpE. It is the nucleotide exchange factor for DnaK and may function as a thermosensor. Unfolded proteins bind initially to DnaJ; upon interaction with the DnaJ-bound protein, DnaK hydrolyzes its bound ATP, resulting in the formation of a stable complex. GrpE releases ADP from DnaK; ATP binding to DnaK triggers the release of the substrate protein, thus completing the reaction cycle. Several rounds of ATP-dependent interactions between DnaJ, DnaK and GrpE are required for fully efficient folding.</text>
</comment>
<dbReference type="PANTHER" id="PTHR21237:SF23">
    <property type="entry name" value="GRPE PROTEIN HOMOLOG, MITOCHONDRIAL"/>
    <property type="match status" value="1"/>
</dbReference>
<reference evidence="14 15" key="1">
    <citation type="journal article" date="2015" name="Genome Announc.">
        <title>Genome Sequence of Lactobacillus curieae CCTCC M 2011381T, a Novel Producer of Gamma-aminobutyric Acid.</title>
        <authorList>
            <person name="Wang Y."/>
            <person name="Wang Y."/>
            <person name="Lang C."/>
            <person name="Wei D."/>
            <person name="Xu P."/>
            <person name="Xie J."/>
        </authorList>
    </citation>
    <scope>NUCLEOTIDE SEQUENCE [LARGE SCALE GENOMIC DNA]</scope>
    <source>
        <strain evidence="14 15">CCTCC M 2011381</strain>
    </source>
</reference>
<organism evidence="14 15">
    <name type="scientific">Lentilactobacillus curieae</name>
    <dbReference type="NCBI Taxonomy" id="1138822"/>
    <lineage>
        <taxon>Bacteria</taxon>
        <taxon>Bacillati</taxon>
        <taxon>Bacillota</taxon>
        <taxon>Bacilli</taxon>
        <taxon>Lactobacillales</taxon>
        <taxon>Lactobacillaceae</taxon>
        <taxon>Lentilactobacillus</taxon>
    </lineage>
</organism>
<evidence type="ECO:0000256" key="10">
    <source>
        <dbReference type="HAMAP-Rule" id="MF_01151"/>
    </source>
</evidence>
<evidence type="ECO:0000256" key="7">
    <source>
        <dbReference type="ARBA" id="ARBA00053401"/>
    </source>
</evidence>
<evidence type="ECO:0000313" key="15">
    <source>
        <dbReference type="Proteomes" id="UP000030361"/>
    </source>
</evidence>
<accession>A0A1S6QKI9</accession>
<evidence type="ECO:0000256" key="5">
    <source>
        <dbReference type="ARBA" id="ARBA00023016"/>
    </source>
</evidence>
<dbReference type="SUPFAM" id="SSF58014">
    <property type="entry name" value="Coiled-coil domain of nucleotide exchange factor GrpE"/>
    <property type="match status" value="1"/>
</dbReference>
<dbReference type="CDD" id="cd00446">
    <property type="entry name" value="GrpE"/>
    <property type="match status" value="1"/>
</dbReference>
<sequence length="191" mass="21404">MSEEKRDSMDEASEDKQSVDDSQQTSNDKESAEDVKPQDSEADKQNELQAKLDDMENKYLRAEAEIKNIQNHARKDQADLIKYDGQQLAHDILPVVDNLQRALSVEVTDESGKQLKQGVQMVSEHLQKALSDNGVELISAEGSQFDPKYHQAIQTVAADDDHKADTVVQVLQDGYKLKDRVLRPAMVVVAK</sequence>
<evidence type="ECO:0000256" key="6">
    <source>
        <dbReference type="ARBA" id="ARBA00023186"/>
    </source>
</evidence>
<keyword evidence="5 10" id="KW-0346">Stress response</keyword>
<evidence type="ECO:0000256" key="13">
    <source>
        <dbReference type="SAM" id="MobiDB-lite"/>
    </source>
</evidence>
<evidence type="ECO:0000313" key="14">
    <source>
        <dbReference type="EMBL" id="AQW22142.1"/>
    </source>
</evidence>
<keyword evidence="15" id="KW-1185">Reference proteome</keyword>
<name>A0A1S6QKI9_9LACO</name>
<comment type="subcellular location">
    <subcellularLocation>
        <location evidence="1 10">Cytoplasm</location>
    </subcellularLocation>
</comment>
<evidence type="ECO:0000256" key="3">
    <source>
        <dbReference type="ARBA" id="ARBA00011738"/>
    </source>
</evidence>
<dbReference type="Gene3D" id="2.30.22.10">
    <property type="entry name" value="Head domain of nucleotide exchange factor GrpE"/>
    <property type="match status" value="1"/>
</dbReference>
<proteinExistence type="inferred from homology"/>
<dbReference type="PROSITE" id="PS01071">
    <property type="entry name" value="GRPE"/>
    <property type="match status" value="1"/>
</dbReference>
<evidence type="ECO:0000256" key="9">
    <source>
        <dbReference type="ARBA" id="ARBA00076414"/>
    </source>
</evidence>
<dbReference type="eggNOG" id="COG0576">
    <property type="taxonomic scope" value="Bacteria"/>
</dbReference>